<keyword evidence="4" id="KW-0687">Ribonucleoprotein</keyword>
<evidence type="ECO:0000256" key="2">
    <source>
        <dbReference type="ARBA" id="ARBA00011266"/>
    </source>
</evidence>
<reference evidence="6" key="1">
    <citation type="journal article" date="2017" name="Front. Plant Sci.">
        <title>Climate Clever Clovers: New Paradigm to Reduce the Environmental Footprint of Ruminants by Breeding Low Methanogenic Forages Utilizing Haplotype Variation.</title>
        <authorList>
            <person name="Kaur P."/>
            <person name="Appels R."/>
            <person name="Bayer P.E."/>
            <person name="Keeble-Gagnere G."/>
            <person name="Wang J."/>
            <person name="Hirakawa H."/>
            <person name="Shirasawa K."/>
            <person name="Vercoe P."/>
            <person name="Stefanova K."/>
            <person name="Durmic Z."/>
            <person name="Nichols P."/>
            <person name="Revell C."/>
            <person name="Isobe S.N."/>
            <person name="Edwards D."/>
            <person name="Erskine W."/>
        </authorList>
    </citation>
    <scope>NUCLEOTIDE SEQUENCE [LARGE SCALE GENOMIC DNA]</scope>
    <source>
        <strain evidence="6">cv. Daliak</strain>
    </source>
</reference>
<dbReference type="Proteomes" id="UP000242715">
    <property type="component" value="Unassembled WGS sequence"/>
</dbReference>
<sequence length="59" mass="5464">MLIQELASPSASDVKQILGSVGVDAEDKGKDFAELIAGGGAVAISAAPGGGAAAAAPAA</sequence>
<dbReference type="EMBL" id="DF973573">
    <property type="protein sequence ID" value="GAU35039.1"/>
    <property type="molecule type" value="Genomic_DNA"/>
</dbReference>
<gene>
    <name evidence="5" type="ORF">TSUD_103620</name>
</gene>
<organism evidence="5 6">
    <name type="scientific">Trifolium subterraneum</name>
    <name type="common">Subterranean clover</name>
    <dbReference type="NCBI Taxonomy" id="3900"/>
    <lineage>
        <taxon>Eukaryota</taxon>
        <taxon>Viridiplantae</taxon>
        <taxon>Streptophyta</taxon>
        <taxon>Embryophyta</taxon>
        <taxon>Tracheophyta</taxon>
        <taxon>Spermatophyta</taxon>
        <taxon>Magnoliopsida</taxon>
        <taxon>eudicotyledons</taxon>
        <taxon>Gunneridae</taxon>
        <taxon>Pentapetalae</taxon>
        <taxon>rosids</taxon>
        <taxon>fabids</taxon>
        <taxon>Fabales</taxon>
        <taxon>Fabaceae</taxon>
        <taxon>Papilionoideae</taxon>
        <taxon>50 kb inversion clade</taxon>
        <taxon>NPAAA clade</taxon>
        <taxon>Hologalegina</taxon>
        <taxon>IRL clade</taxon>
        <taxon>Trifolieae</taxon>
        <taxon>Trifolium</taxon>
    </lineage>
</organism>
<keyword evidence="3" id="KW-0689">Ribosomal protein</keyword>
<evidence type="ECO:0000256" key="1">
    <source>
        <dbReference type="ARBA" id="ARBA00005436"/>
    </source>
</evidence>
<comment type="subunit">
    <text evidence="2">P1 and P2 exist as dimers at the large ribosomal subunit.</text>
</comment>
<evidence type="ECO:0000313" key="5">
    <source>
        <dbReference type="EMBL" id="GAU35039.1"/>
    </source>
</evidence>
<comment type="similarity">
    <text evidence="1">Belongs to the eukaryotic ribosomal protein P1/P2 family.</text>
</comment>
<dbReference type="InterPro" id="IPR038716">
    <property type="entry name" value="P1/P2_N_sf"/>
</dbReference>
<accession>A0A2Z6NU49</accession>
<keyword evidence="6" id="KW-1185">Reference proteome</keyword>
<evidence type="ECO:0000256" key="4">
    <source>
        <dbReference type="ARBA" id="ARBA00023274"/>
    </source>
</evidence>
<evidence type="ECO:0000256" key="3">
    <source>
        <dbReference type="ARBA" id="ARBA00022980"/>
    </source>
</evidence>
<protein>
    <submittedName>
        <fullName evidence="5">Uncharacterized protein</fullName>
    </submittedName>
</protein>
<evidence type="ECO:0000313" key="6">
    <source>
        <dbReference type="Proteomes" id="UP000242715"/>
    </source>
</evidence>
<proteinExistence type="inferred from homology"/>
<dbReference type="Gene3D" id="1.10.10.1410">
    <property type="match status" value="1"/>
</dbReference>
<dbReference type="GO" id="GO:1990904">
    <property type="term" value="C:ribonucleoprotein complex"/>
    <property type="evidence" value="ECO:0007669"/>
    <property type="project" value="UniProtKB-KW"/>
</dbReference>
<dbReference type="GO" id="GO:0005840">
    <property type="term" value="C:ribosome"/>
    <property type="evidence" value="ECO:0007669"/>
    <property type="project" value="UniProtKB-KW"/>
</dbReference>
<dbReference type="AlphaFoldDB" id="A0A2Z6NU49"/>
<name>A0A2Z6NU49_TRISU</name>